<gene>
    <name evidence="2" type="ORF">SAMN05216498_1319</name>
</gene>
<evidence type="ECO:0000313" key="3">
    <source>
        <dbReference type="Proteomes" id="UP000199334"/>
    </source>
</evidence>
<keyword evidence="1" id="KW-0812">Transmembrane</keyword>
<dbReference type="InterPro" id="IPR035211">
    <property type="entry name" value="DUF5325"/>
</dbReference>
<dbReference type="Proteomes" id="UP000199334">
    <property type="component" value="Unassembled WGS sequence"/>
</dbReference>
<accession>A0A1G9YB05</accession>
<dbReference type="EMBL" id="FNIG01000002">
    <property type="protein sequence ID" value="SDN06284.1"/>
    <property type="molecule type" value="Genomic_DNA"/>
</dbReference>
<reference evidence="2 3" key="1">
    <citation type="submission" date="2016-10" db="EMBL/GenBank/DDBJ databases">
        <authorList>
            <person name="de Groot N.N."/>
        </authorList>
    </citation>
    <scope>NUCLEOTIDE SEQUENCE [LARGE SCALE GENOMIC DNA]</scope>
    <source>
        <strain evidence="2 3">CGMCC 1.3442</strain>
    </source>
</reference>
<dbReference type="Pfam" id="PF17259">
    <property type="entry name" value="DUF5325"/>
    <property type="match status" value="1"/>
</dbReference>
<organism evidence="2 3">
    <name type="scientific">Tenuibacillus multivorans</name>
    <dbReference type="NCBI Taxonomy" id="237069"/>
    <lineage>
        <taxon>Bacteria</taxon>
        <taxon>Bacillati</taxon>
        <taxon>Bacillota</taxon>
        <taxon>Bacilli</taxon>
        <taxon>Bacillales</taxon>
        <taxon>Bacillaceae</taxon>
        <taxon>Tenuibacillus</taxon>
    </lineage>
</organism>
<keyword evidence="1" id="KW-0472">Membrane</keyword>
<keyword evidence="3" id="KW-1185">Reference proteome</keyword>
<dbReference type="RefSeq" id="WP_093855808.1">
    <property type="nucleotide sequence ID" value="NZ_BJVZ01000001.1"/>
</dbReference>
<evidence type="ECO:0000313" key="2">
    <source>
        <dbReference type="EMBL" id="SDN06284.1"/>
    </source>
</evidence>
<sequence length="60" mass="6958">MKHNQLMFLLAVLVVLCFLSTAIFISYRNLWLVGLSLLAGFSLMGLGLKLKRNYQNRKYH</sequence>
<feature type="transmembrane region" description="Helical" evidence="1">
    <location>
        <begin position="7"/>
        <end position="25"/>
    </location>
</feature>
<keyword evidence="1" id="KW-1133">Transmembrane helix</keyword>
<dbReference type="AlphaFoldDB" id="A0A1G9YB05"/>
<evidence type="ECO:0000256" key="1">
    <source>
        <dbReference type="SAM" id="Phobius"/>
    </source>
</evidence>
<proteinExistence type="predicted"/>
<protein>
    <submittedName>
        <fullName evidence="2">Uncharacterized protein</fullName>
    </submittedName>
</protein>
<feature type="transmembrane region" description="Helical" evidence="1">
    <location>
        <begin position="31"/>
        <end position="50"/>
    </location>
</feature>
<name>A0A1G9YB05_9BACI</name>